<dbReference type="Gene3D" id="3.50.50.60">
    <property type="entry name" value="FAD/NAD(P)-binding domain"/>
    <property type="match status" value="1"/>
</dbReference>
<dbReference type="SUPFAM" id="SSF51905">
    <property type="entry name" value="FAD/NAD(P)-binding domain"/>
    <property type="match status" value="1"/>
</dbReference>
<keyword evidence="6" id="KW-1185">Reference proteome</keyword>
<keyword evidence="5" id="KW-0560">Oxidoreductase</keyword>
<dbReference type="GO" id="GO:0071949">
    <property type="term" value="F:FAD binding"/>
    <property type="evidence" value="ECO:0007669"/>
    <property type="project" value="InterPro"/>
</dbReference>
<dbReference type="Pfam" id="PF21274">
    <property type="entry name" value="Rng_hyd_C"/>
    <property type="match status" value="1"/>
</dbReference>
<evidence type="ECO:0000313" key="6">
    <source>
        <dbReference type="Proteomes" id="UP000620559"/>
    </source>
</evidence>
<name>A0A8J7F889_9CYAN</name>
<feature type="domain" description="FAD-binding" evidence="4">
    <location>
        <begin position="5"/>
        <end position="353"/>
    </location>
</feature>
<dbReference type="InterPro" id="IPR050641">
    <property type="entry name" value="RIFMO-like"/>
</dbReference>
<evidence type="ECO:0000256" key="1">
    <source>
        <dbReference type="ARBA" id="ARBA00001974"/>
    </source>
</evidence>
<reference evidence="5" key="1">
    <citation type="submission" date="2020-10" db="EMBL/GenBank/DDBJ databases">
        <authorList>
            <person name="Castelo-Branco R."/>
            <person name="Eusebio N."/>
            <person name="Adriana R."/>
            <person name="Vieira A."/>
            <person name="Brugerolle De Fraissinette N."/>
            <person name="Rezende De Castro R."/>
            <person name="Schneider M.P."/>
            <person name="Vasconcelos V."/>
            <person name="Leao P.N."/>
        </authorList>
    </citation>
    <scope>NUCLEOTIDE SEQUENCE</scope>
    <source>
        <strain evidence="5">LEGE 06105</strain>
    </source>
</reference>
<dbReference type="RefSeq" id="WP_193921232.1">
    <property type="nucleotide sequence ID" value="NZ_JADEWL010000045.1"/>
</dbReference>
<dbReference type="PANTHER" id="PTHR43004:SF19">
    <property type="entry name" value="BINDING MONOOXYGENASE, PUTATIVE (JCVI)-RELATED"/>
    <property type="match status" value="1"/>
</dbReference>
<dbReference type="AlphaFoldDB" id="A0A8J7F889"/>
<evidence type="ECO:0000259" key="4">
    <source>
        <dbReference type="Pfam" id="PF01494"/>
    </source>
</evidence>
<accession>A0A8J7F889</accession>
<keyword evidence="2" id="KW-0285">Flavoprotein</keyword>
<gene>
    <name evidence="5" type="ORF">IQ247_14825</name>
</gene>
<organism evidence="5 6">
    <name type="scientific">Plectonema cf. radiosum LEGE 06105</name>
    <dbReference type="NCBI Taxonomy" id="945769"/>
    <lineage>
        <taxon>Bacteria</taxon>
        <taxon>Bacillati</taxon>
        <taxon>Cyanobacteriota</taxon>
        <taxon>Cyanophyceae</taxon>
        <taxon>Oscillatoriophycideae</taxon>
        <taxon>Oscillatoriales</taxon>
        <taxon>Microcoleaceae</taxon>
        <taxon>Plectonema</taxon>
    </lineage>
</organism>
<proteinExistence type="predicted"/>
<dbReference type="EMBL" id="JADEWL010000045">
    <property type="protein sequence ID" value="MBE9213924.1"/>
    <property type="molecule type" value="Genomic_DNA"/>
</dbReference>
<protein>
    <submittedName>
        <fullName evidence="5">FAD-dependent monooxygenase</fullName>
    </submittedName>
</protein>
<dbReference type="PRINTS" id="PR00420">
    <property type="entry name" value="RNGMNOXGNASE"/>
</dbReference>
<evidence type="ECO:0000256" key="2">
    <source>
        <dbReference type="ARBA" id="ARBA00022630"/>
    </source>
</evidence>
<dbReference type="InterPro" id="IPR002938">
    <property type="entry name" value="FAD-bd"/>
</dbReference>
<keyword evidence="3" id="KW-0274">FAD</keyword>
<dbReference type="Pfam" id="PF01494">
    <property type="entry name" value="FAD_binding_3"/>
    <property type="match status" value="1"/>
</dbReference>
<comment type="caution">
    <text evidence="5">The sequence shown here is derived from an EMBL/GenBank/DDBJ whole genome shotgun (WGS) entry which is preliminary data.</text>
</comment>
<dbReference type="InterPro" id="IPR036188">
    <property type="entry name" value="FAD/NAD-bd_sf"/>
</dbReference>
<dbReference type="GO" id="GO:0016709">
    <property type="term" value="F:oxidoreductase activity, acting on paired donors, with incorporation or reduction of molecular oxygen, NAD(P)H as one donor, and incorporation of one atom of oxygen"/>
    <property type="evidence" value="ECO:0007669"/>
    <property type="project" value="UniProtKB-ARBA"/>
</dbReference>
<evidence type="ECO:0000256" key="3">
    <source>
        <dbReference type="ARBA" id="ARBA00022827"/>
    </source>
</evidence>
<keyword evidence="5" id="KW-0503">Monooxygenase</keyword>
<sequence>MKNIKTEVLIVGGGPVGMAMAAELRYQGIDCILIEKTDGVVRDPKVSTVGYRSMEFCRRWGISQQIRNAGWDKNHTLDVAWVTTVGGHEIFRVHLPSYAQRTPPDYAPETEQVCPQHWFAPEFINYLGQYPEGCIKLLAQLEDFYCSGDGIVAKITNLSSGNTETIHASYMVASDGARANIRKQCGVDAVQYHDTQMFQSVVFQAPELASQLGSKNAMVFFLVNPTIQEPLRAVDGKGQYRLILKPQENGEIHDAYTAIKAAISIDTPIEIISNVPWRLTHRVAEKFRYGRIFFIGDCAHTLSPSGGFGMNTGIGDAVDLGWKLAATIKGWAGENLLDTYEIERRPIAVRNLEAANANLQRTQKRSIPPEIASDSPQGEAIRKQMALSMETSGVKKEFDAPGVHLGFRYQSPIVIPDDLVPQNGVARSRSVSVGEAALKGLGLSVKPPAYREWTQSSYPGCRAPHAWLKPGLSTLDLFGHGFTLMCFSSNSNPGIEKLQLCCQQKQVPLTTHHIDNPDIAKLYERAFVLVRPDGHVAWRGDEIPADVEMIIDLLRGQLN</sequence>
<dbReference type="PANTHER" id="PTHR43004">
    <property type="entry name" value="TRK SYSTEM POTASSIUM UPTAKE PROTEIN"/>
    <property type="match status" value="1"/>
</dbReference>
<dbReference type="Gene3D" id="3.30.9.10">
    <property type="entry name" value="D-Amino Acid Oxidase, subunit A, domain 2"/>
    <property type="match status" value="1"/>
</dbReference>
<comment type="cofactor">
    <cofactor evidence="1">
        <name>FAD</name>
        <dbReference type="ChEBI" id="CHEBI:57692"/>
    </cofactor>
</comment>
<evidence type="ECO:0000313" key="5">
    <source>
        <dbReference type="EMBL" id="MBE9213924.1"/>
    </source>
</evidence>
<dbReference type="Proteomes" id="UP000620559">
    <property type="component" value="Unassembled WGS sequence"/>
</dbReference>
<dbReference type="Gene3D" id="3.40.30.120">
    <property type="match status" value="1"/>
</dbReference>